<dbReference type="SUPFAM" id="SSF54427">
    <property type="entry name" value="NTF2-like"/>
    <property type="match status" value="1"/>
</dbReference>
<evidence type="ECO:0000256" key="1">
    <source>
        <dbReference type="SAM" id="MobiDB-lite"/>
    </source>
</evidence>
<evidence type="ECO:0000313" key="3">
    <source>
        <dbReference type="EMBL" id="MBC5767278.1"/>
    </source>
</evidence>
<reference evidence="3" key="1">
    <citation type="submission" date="2020-08" db="EMBL/GenBank/DDBJ databases">
        <title>Ramlibacter sp. GTP1 16S ribosomal RNA gene genome sequencing and assembly.</title>
        <authorList>
            <person name="Kang M."/>
        </authorList>
    </citation>
    <scope>NUCLEOTIDE SEQUENCE</scope>
    <source>
        <strain evidence="3">GTP1</strain>
    </source>
</reference>
<sequence length="136" mass="15209">MEDATKTLQELERKFWQSMVDEQTDTALGLLDEPALMVSAHGSMKFGHDEYRKMAEHGQLVLKRYELGDIEAVFPTEDTAILMYSVTQTTAPRESSKGGEKTEEMVDTSTWVRKGGTWKCVMHTETPAAKGAHARG</sequence>
<dbReference type="InterPro" id="IPR032710">
    <property type="entry name" value="NTF2-like_dom_sf"/>
</dbReference>
<feature type="region of interest" description="Disordered" evidence="1">
    <location>
        <begin position="88"/>
        <end position="108"/>
    </location>
</feature>
<comment type="caution">
    <text evidence="3">The sequence shown here is derived from an EMBL/GenBank/DDBJ whole genome shotgun (WGS) entry which is preliminary data.</text>
</comment>
<dbReference type="EMBL" id="JACORU010000010">
    <property type="protein sequence ID" value="MBC5767278.1"/>
    <property type="molecule type" value="Genomic_DNA"/>
</dbReference>
<dbReference type="InterPro" id="IPR027843">
    <property type="entry name" value="DUF4440"/>
</dbReference>
<keyword evidence="4" id="KW-1185">Reference proteome</keyword>
<dbReference type="Gene3D" id="3.10.450.50">
    <property type="match status" value="1"/>
</dbReference>
<organism evidence="3 4">
    <name type="scientific">Ramlibacter albus</name>
    <dbReference type="NCBI Taxonomy" id="2079448"/>
    <lineage>
        <taxon>Bacteria</taxon>
        <taxon>Pseudomonadati</taxon>
        <taxon>Pseudomonadota</taxon>
        <taxon>Betaproteobacteria</taxon>
        <taxon>Burkholderiales</taxon>
        <taxon>Comamonadaceae</taxon>
        <taxon>Ramlibacter</taxon>
    </lineage>
</organism>
<evidence type="ECO:0000259" key="2">
    <source>
        <dbReference type="Pfam" id="PF14534"/>
    </source>
</evidence>
<feature type="compositionally biased region" description="Basic and acidic residues" evidence="1">
    <location>
        <begin position="94"/>
        <end position="104"/>
    </location>
</feature>
<dbReference type="Pfam" id="PF14534">
    <property type="entry name" value="DUF4440"/>
    <property type="match status" value="1"/>
</dbReference>
<gene>
    <name evidence="3" type="ORF">H8R02_22615</name>
</gene>
<dbReference type="RefSeq" id="WP_187083767.1">
    <property type="nucleotide sequence ID" value="NZ_JACORU010000010.1"/>
</dbReference>
<name>A0A923MD71_9BURK</name>
<proteinExistence type="predicted"/>
<accession>A0A923MD71</accession>
<protein>
    <submittedName>
        <fullName evidence="3">Nuclear transport factor 2 family protein</fullName>
    </submittedName>
</protein>
<feature type="domain" description="DUF4440" evidence="2">
    <location>
        <begin position="8"/>
        <end position="120"/>
    </location>
</feature>
<evidence type="ECO:0000313" key="4">
    <source>
        <dbReference type="Proteomes" id="UP000596827"/>
    </source>
</evidence>
<dbReference type="AlphaFoldDB" id="A0A923MD71"/>
<dbReference type="Proteomes" id="UP000596827">
    <property type="component" value="Unassembled WGS sequence"/>
</dbReference>